<comment type="caution">
    <text evidence="2">The sequence shown here is derived from an EMBL/GenBank/DDBJ whole genome shotgun (WGS) entry which is preliminary data.</text>
</comment>
<feature type="compositionally biased region" description="Polar residues" evidence="1">
    <location>
        <begin position="1"/>
        <end position="13"/>
    </location>
</feature>
<keyword evidence="4" id="KW-1185">Reference proteome</keyword>
<sequence length="31" mass="3462">MASSAETAIPNSLSDRRTSRSLIDKKDRLEL</sequence>
<dbReference type="EMBL" id="AWUE01004240">
    <property type="protein sequence ID" value="OMP13457.1"/>
    <property type="molecule type" value="Genomic_DNA"/>
</dbReference>
<reference evidence="2" key="2">
    <citation type="submission" date="2013-09" db="EMBL/GenBank/DDBJ databases">
        <authorList>
            <person name="Alam M."/>
            <person name="Haque M.S."/>
            <person name="Islam M.S."/>
            <person name="Emdad E.M."/>
            <person name="Islam M.M."/>
            <person name="Ahmed B."/>
            <person name="Halim A."/>
            <person name="Hossen Q.M.M."/>
            <person name="Hossain M.Z."/>
            <person name="Ahmed R."/>
            <person name="Khan M.M."/>
            <person name="Islam R."/>
            <person name="Rashid M.M."/>
            <person name="Khan S.A."/>
            <person name="Rahman M.S."/>
            <person name="Alam M."/>
            <person name="Yahiya A.S."/>
            <person name="Khan M.S."/>
            <person name="Azam M.S."/>
            <person name="Haque T."/>
            <person name="Lashkar M.Z.H."/>
            <person name="Akhand A.I."/>
            <person name="Morshed G."/>
            <person name="Roy S."/>
            <person name="Uddin K.S."/>
            <person name="Rabeya T."/>
            <person name="Hossain A.S."/>
            <person name="Chowdhury A."/>
            <person name="Snigdha A.R."/>
            <person name="Mortoza M.S."/>
            <person name="Matin S.A."/>
            <person name="Hoque S.M.E."/>
            <person name="Islam M.K."/>
            <person name="Roy D.K."/>
            <person name="Haider R."/>
            <person name="Moosa M.M."/>
            <person name="Elias S.M."/>
            <person name="Hasan A.M."/>
            <person name="Jahan S."/>
            <person name="Shafiuddin M."/>
            <person name="Mahmood N."/>
            <person name="Shommy N.S."/>
        </authorList>
    </citation>
    <scope>NUCLEOTIDE SEQUENCE</scope>
    <source>
        <tissue evidence="2">Whole seedlings</tissue>
    </source>
</reference>
<proteinExistence type="predicted"/>
<evidence type="ECO:0000313" key="3">
    <source>
        <dbReference type="EMBL" id="OMP13457.1"/>
    </source>
</evidence>
<dbReference type="AlphaFoldDB" id="A0A1R3L140"/>
<reference evidence="2" key="3">
    <citation type="journal article" date="2017" name="Nat. Plants">
        <title>Comparative genomics of two jute species and insight into fibre biogenesis.</title>
        <authorList>
            <person name="Islam M.S."/>
            <person name="Saito J.A."/>
            <person name="Emdad E.M."/>
            <person name="Ahmed B."/>
            <person name="Islam M.M."/>
            <person name="Halim A."/>
            <person name="Hossen Q.M."/>
            <person name="Hossain M.Z."/>
            <person name="Ahmed R."/>
            <person name="Hossain M.S."/>
            <person name="Kabir S.M."/>
            <person name="Khan M.S."/>
            <person name="Khan M.M."/>
            <person name="Hasan R."/>
            <person name="Aktar N."/>
            <person name="Honi U."/>
            <person name="Islam R."/>
            <person name="Rashid M.M."/>
            <person name="Wan X."/>
            <person name="Hou S."/>
            <person name="Haque T."/>
            <person name="Azam M.S."/>
            <person name="Moosa M.M."/>
            <person name="Elias S.M."/>
            <person name="Hasan A.M."/>
            <person name="Mahmood N."/>
            <person name="Shafiuddin M."/>
            <person name="Shahid S."/>
            <person name="Shommu N.S."/>
            <person name="Jahan S."/>
            <person name="Roy S."/>
            <person name="Chowdhury A."/>
            <person name="Akhand A.I."/>
            <person name="Nisho G.M."/>
            <person name="Uddin K.S."/>
            <person name="Rabeya T."/>
            <person name="Hoque S.M."/>
            <person name="Snigdha A.R."/>
            <person name="Mortoza S."/>
            <person name="Matin S.A."/>
            <person name="Islam M.K."/>
            <person name="Lashkar M.Z."/>
            <person name="Zaman M."/>
            <person name="Yuryev A."/>
            <person name="Uddin M.K."/>
            <person name="Rahman M.S."/>
            <person name="Haque M.S."/>
            <person name="Alam M.M."/>
            <person name="Khan H."/>
            <person name="Alam M."/>
        </authorList>
    </citation>
    <scope>NUCLEOTIDE SEQUENCE</scope>
    <source>
        <tissue evidence="2">Whole seedlings</tissue>
    </source>
</reference>
<organism evidence="2 4">
    <name type="scientific">Corchorus olitorius</name>
    <dbReference type="NCBI Taxonomy" id="93759"/>
    <lineage>
        <taxon>Eukaryota</taxon>
        <taxon>Viridiplantae</taxon>
        <taxon>Streptophyta</taxon>
        <taxon>Embryophyta</taxon>
        <taxon>Tracheophyta</taxon>
        <taxon>Spermatophyta</taxon>
        <taxon>Magnoliopsida</taxon>
        <taxon>eudicotyledons</taxon>
        <taxon>Gunneridae</taxon>
        <taxon>Pentapetalae</taxon>
        <taxon>rosids</taxon>
        <taxon>malvids</taxon>
        <taxon>Malvales</taxon>
        <taxon>Malvaceae</taxon>
        <taxon>Grewioideae</taxon>
        <taxon>Apeibeae</taxon>
        <taxon>Corchorus</taxon>
    </lineage>
</organism>
<dbReference type="EMBL" id="AWUE01005309">
    <property type="protein sequence ID" value="OMP13041.1"/>
    <property type="molecule type" value="Genomic_DNA"/>
</dbReference>
<evidence type="ECO:0000313" key="4">
    <source>
        <dbReference type="Proteomes" id="UP000187203"/>
    </source>
</evidence>
<gene>
    <name evidence="3" type="ORF">COLO4_01649</name>
    <name evidence="2" type="ORF">COLO4_02380</name>
</gene>
<protein>
    <submittedName>
        <fullName evidence="2">Uncharacterized protein</fullName>
    </submittedName>
</protein>
<dbReference type="Proteomes" id="UP000187203">
    <property type="component" value="Unassembled WGS sequence"/>
</dbReference>
<feature type="region of interest" description="Disordered" evidence="1">
    <location>
        <begin position="1"/>
        <end position="31"/>
    </location>
</feature>
<accession>A0A1R3L140</accession>
<evidence type="ECO:0000256" key="1">
    <source>
        <dbReference type="SAM" id="MobiDB-lite"/>
    </source>
</evidence>
<reference evidence="4" key="1">
    <citation type="submission" date="2013-09" db="EMBL/GenBank/DDBJ databases">
        <title>Corchorus olitorius genome sequencing.</title>
        <authorList>
            <person name="Alam M."/>
            <person name="Haque M.S."/>
            <person name="Islam M.S."/>
            <person name="Emdad E.M."/>
            <person name="Islam M.M."/>
            <person name="Ahmed B."/>
            <person name="Halim A."/>
            <person name="Hossen Q.M.M."/>
            <person name="Hossain M.Z."/>
            <person name="Ahmed R."/>
            <person name="Khan M.M."/>
            <person name="Islam R."/>
            <person name="Rashid M.M."/>
            <person name="Khan S.A."/>
            <person name="Rahman M.S."/>
            <person name="Alam M."/>
            <person name="Yahiya A.S."/>
            <person name="Khan M.S."/>
            <person name="Azam M.S."/>
            <person name="Haque T."/>
            <person name="Lashkar M.Z.H."/>
            <person name="Akhand A.I."/>
            <person name="Morshed G."/>
            <person name="Roy S."/>
            <person name="Uddin K.S."/>
            <person name="Rabeya T."/>
            <person name="Hossain A.S."/>
            <person name="Chowdhury A."/>
            <person name="Snigdha A.R."/>
            <person name="Mortoza M.S."/>
            <person name="Matin S.A."/>
            <person name="Hoque S.M.E."/>
            <person name="Islam M.K."/>
            <person name="Roy D.K."/>
            <person name="Haider R."/>
            <person name="Moosa M.M."/>
            <person name="Elias S.M."/>
            <person name="Hasan A.M."/>
            <person name="Jahan S."/>
            <person name="Shafiuddin M."/>
            <person name="Mahmood N."/>
            <person name="Shommy N.S."/>
        </authorList>
    </citation>
    <scope>NUCLEOTIDE SEQUENCE [LARGE SCALE GENOMIC DNA]</scope>
    <source>
        <strain evidence="4">cv. O-4</strain>
    </source>
</reference>
<name>A0A1R3L140_9ROSI</name>
<evidence type="ECO:0000313" key="2">
    <source>
        <dbReference type="EMBL" id="OMP13041.1"/>
    </source>
</evidence>
<feature type="compositionally biased region" description="Basic and acidic residues" evidence="1">
    <location>
        <begin position="14"/>
        <end position="31"/>
    </location>
</feature>